<dbReference type="eggNOG" id="COG1700">
    <property type="taxonomic scope" value="Bacteria"/>
</dbReference>
<evidence type="ECO:0000259" key="1">
    <source>
        <dbReference type="Pfam" id="PF09823"/>
    </source>
</evidence>
<dbReference type="InterPro" id="IPR018633">
    <property type="entry name" value="DUF2357"/>
</dbReference>
<keyword evidence="3" id="KW-1185">Reference proteome</keyword>
<comment type="caution">
    <text evidence="2">The sequence shown here is derived from an EMBL/GenBank/DDBJ whole genome shotgun (WGS) entry which is preliminary data.</text>
</comment>
<organism evidence="2 3">
    <name type="scientific">Ktedonobacter racemifer DSM 44963</name>
    <dbReference type="NCBI Taxonomy" id="485913"/>
    <lineage>
        <taxon>Bacteria</taxon>
        <taxon>Bacillati</taxon>
        <taxon>Chloroflexota</taxon>
        <taxon>Ktedonobacteria</taxon>
        <taxon>Ktedonobacterales</taxon>
        <taxon>Ktedonobacteraceae</taxon>
        <taxon>Ktedonobacter</taxon>
    </lineage>
</organism>
<sequence length="577" mass="67197">MATPASGANANPNTWLTLNGKPLSFQEDAENLEAGAMEYRRNEIIITAYAPRPIEIYIDQVQLHTHDYGYWQWRPRSYAGLYEVRVTAPGYPDAMTNVRVIPQYFTQTLYQRMQDDLSAIAADLLFSLVSSISERVKSVRRLQETSALQDYRHVRAIVQKLGDILSEIRRDPYYVLSKTTEQRDWHEVWQFNADSQSIGGDAIHVPRRSTGKARSLTLPTRWQVAHSTVSYDVYENRLLKQFLQKQLVAKLNSIQERAESEIKQRSVTLAYMQRNHFQNAEDERREITALKGAIEQCQSMKVRCRQWGSERFLHSVQSNVLGGKATQVLLKHPTYSRFYKLYLEFQQQLQISLNAQDYLTELSVRKIPELYEMWSVFALTRMAIDELLRNGYEQVSQGLFYEVEKNNFRFEVRKNAASIVLAKEEKRIKIMYEPVYPNRNVTRAEGLVTTNGRNLPQTPDMSIELYERNKPQAVCIFDAKYKRVRETDGYYYPLTEDMDKMTNYVTRIKYQQHDSAARDYRTRNIVSSAYVLYPGNRVYEEGDGEVGGIPLRPNMPSQLQEAARKKLHDILYEANMI</sequence>
<evidence type="ECO:0000313" key="2">
    <source>
        <dbReference type="EMBL" id="EFH84754.1"/>
    </source>
</evidence>
<name>D6TX21_KTERA</name>
<dbReference type="Pfam" id="PF04411">
    <property type="entry name" value="PDDEXK_7"/>
    <property type="match status" value="1"/>
</dbReference>
<dbReference type="InParanoid" id="D6TX21"/>
<dbReference type="Pfam" id="PF09823">
    <property type="entry name" value="DUF2357"/>
    <property type="match status" value="1"/>
</dbReference>
<evidence type="ECO:0000313" key="3">
    <source>
        <dbReference type="Proteomes" id="UP000004508"/>
    </source>
</evidence>
<protein>
    <recommendedName>
        <fullName evidence="1">DUF2357 domain-containing protein</fullName>
    </recommendedName>
</protein>
<dbReference type="OrthoDB" id="137734at2"/>
<accession>D6TX21</accession>
<dbReference type="EMBL" id="ADVG01000003">
    <property type="protein sequence ID" value="EFH84754.1"/>
    <property type="molecule type" value="Genomic_DNA"/>
</dbReference>
<feature type="domain" description="DUF2357" evidence="1">
    <location>
        <begin position="74"/>
        <end position="264"/>
    </location>
</feature>
<reference evidence="2 3" key="1">
    <citation type="journal article" date="2011" name="Stand. Genomic Sci.">
        <title>Non-contiguous finished genome sequence and contextual data of the filamentous soil bacterium Ktedonobacter racemifer type strain (SOSP1-21).</title>
        <authorList>
            <person name="Chang Y.J."/>
            <person name="Land M."/>
            <person name="Hauser L."/>
            <person name="Chertkov O."/>
            <person name="Del Rio T.G."/>
            <person name="Nolan M."/>
            <person name="Copeland A."/>
            <person name="Tice H."/>
            <person name="Cheng J.F."/>
            <person name="Lucas S."/>
            <person name="Han C."/>
            <person name="Goodwin L."/>
            <person name="Pitluck S."/>
            <person name="Ivanova N."/>
            <person name="Ovchinikova G."/>
            <person name="Pati A."/>
            <person name="Chen A."/>
            <person name="Palaniappan K."/>
            <person name="Mavromatis K."/>
            <person name="Liolios K."/>
            <person name="Brettin T."/>
            <person name="Fiebig A."/>
            <person name="Rohde M."/>
            <person name="Abt B."/>
            <person name="Goker M."/>
            <person name="Detter J.C."/>
            <person name="Woyke T."/>
            <person name="Bristow J."/>
            <person name="Eisen J.A."/>
            <person name="Markowitz V."/>
            <person name="Hugenholtz P."/>
            <person name="Kyrpides N.C."/>
            <person name="Klenk H.P."/>
            <person name="Lapidus A."/>
        </authorList>
    </citation>
    <scope>NUCLEOTIDE SEQUENCE [LARGE SCALE GENOMIC DNA]</scope>
    <source>
        <strain evidence="3">DSM 44963</strain>
    </source>
</reference>
<dbReference type="Proteomes" id="UP000004508">
    <property type="component" value="Unassembled WGS sequence"/>
</dbReference>
<dbReference type="InterPro" id="IPR007505">
    <property type="entry name" value="PDDEXK_7"/>
</dbReference>
<dbReference type="STRING" id="485913.Krac_5858"/>
<dbReference type="AlphaFoldDB" id="D6TX21"/>
<gene>
    <name evidence="2" type="ORF">Krac_5858</name>
</gene>
<proteinExistence type="predicted"/>
<dbReference type="RefSeq" id="WP_007916512.1">
    <property type="nucleotide sequence ID" value="NZ_ADVG01000003.1"/>
</dbReference>